<evidence type="ECO:0000313" key="14">
    <source>
        <dbReference type="EMBL" id="QDZ18392.1"/>
    </source>
</evidence>
<feature type="compositionally biased region" description="Basic and acidic residues" evidence="11">
    <location>
        <begin position="78"/>
        <end position="87"/>
    </location>
</feature>
<dbReference type="Proteomes" id="UP000316726">
    <property type="component" value="Chromosome 1"/>
</dbReference>
<evidence type="ECO:0000256" key="7">
    <source>
        <dbReference type="ARBA" id="ARBA00022846"/>
    </source>
</evidence>
<dbReference type="InterPro" id="IPR025986">
    <property type="entry name" value="RPAP3-like_C"/>
</dbReference>
<evidence type="ECO:0000256" key="3">
    <source>
        <dbReference type="ARBA" id="ARBA00004496"/>
    </source>
</evidence>
<comment type="similarity">
    <text evidence="10">Belongs to the DNAAF19/PR46b family.</text>
</comment>
<dbReference type="GO" id="GO:0036159">
    <property type="term" value="P:inner dynein arm assembly"/>
    <property type="evidence" value="ECO:0007669"/>
    <property type="project" value="TreeGrafter"/>
</dbReference>
<proteinExistence type="inferred from homology"/>
<sequence length="224" mass="25300">MASVPKLSKELDNAIEDDRRYKQVDSAKKRAVAQRVDYDTFKNLVSVAHLKPLQAPDEIVRVKGAPAWRFNSSGVTEGKGKGERPIPQEEGSFIPAEQPNTSASFERTWKKSCRTSEERYAYIKFCALDTLAQIFKVELNSALLSSILEVMHEQFLVKDSREKADQVCDILVCLAKSGRFSLTIRLLGKKHKQCLTEIMDQLKQACEKGEDARLEEICKAYGLE</sequence>
<feature type="domain" description="RNA-polymerase II-associated protein 3-like C-terminal" evidence="12">
    <location>
        <begin position="98"/>
        <end position="192"/>
    </location>
</feature>
<evidence type="ECO:0000256" key="4">
    <source>
        <dbReference type="ARBA" id="ARBA00011738"/>
    </source>
</evidence>
<dbReference type="GO" id="GO:0007368">
    <property type="term" value="P:determination of left/right symmetry"/>
    <property type="evidence" value="ECO:0007669"/>
    <property type="project" value="TreeGrafter"/>
</dbReference>
<keyword evidence="9" id="KW-0966">Cell projection</keyword>
<evidence type="ECO:0000256" key="5">
    <source>
        <dbReference type="ARBA" id="ARBA00022490"/>
    </source>
</evidence>
<dbReference type="Pfam" id="PF13877">
    <property type="entry name" value="RPAP3_C"/>
    <property type="match status" value="1"/>
</dbReference>
<evidence type="ECO:0000259" key="13">
    <source>
        <dbReference type="Pfam" id="PF15867"/>
    </source>
</evidence>
<feature type="region of interest" description="Disordered" evidence="11">
    <location>
        <begin position="73"/>
        <end position="101"/>
    </location>
</feature>
<dbReference type="GO" id="GO:0005576">
    <property type="term" value="C:extracellular region"/>
    <property type="evidence" value="ECO:0007669"/>
    <property type="project" value="GOC"/>
</dbReference>
<evidence type="ECO:0000256" key="9">
    <source>
        <dbReference type="ARBA" id="ARBA00023273"/>
    </source>
</evidence>
<feature type="domain" description="Dynein attachment factor N-terminal" evidence="13">
    <location>
        <begin position="4"/>
        <end position="59"/>
    </location>
</feature>
<name>A0A5B8MGC9_9CHLO</name>
<keyword evidence="5" id="KW-0963">Cytoplasm</keyword>
<evidence type="ECO:0000256" key="2">
    <source>
        <dbReference type="ARBA" id="ARBA00004230"/>
    </source>
</evidence>
<dbReference type="GO" id="GO:0003351">
    <property type="term" value="P:epithelial cilium movement involved in extracellular fluid movement"/>
    <property type="evidence" value="ECO:0007669"/>
    <property type="project" value="TreeGrafter"/>
</dbReference>
<organism evidence="14 15">
    <name type="scientific">Chloropicon primus</name>
    <dbReference type="NCBI Taxonomy" id="1764295"/>
    <lineage>
        <taxon>Eukaryota</taxon>
        <taxon>Viridiplantae</taxon>
        <taxon>Chlorophyta</taxon>
        <taxon>Chloropicophyceae</taxon>
        <taxon>Chloropicales</taxon>
        <taxon>Chloropicaceae</taxon>
        <taxon>Chloropicon</taxon>
    </lineage>
</organism>
<evidence type="ECO:0000256" key="8">
    <source>
        <dbReference type="ARBA" id="ARBA00023069"/>
    </source>
</evidence>
<protein>
    <submittedName>
        <fullName evidence="14">Putative dynein attachment factor</fullName>
    </submittedName>
</protein>
<evidence type="ECO:0000313" key="15">
    <source>
        <dbReference type="Proteomes" id="UP000316726"/>
    </source>
</evidence>
<evidence type="ECO:0000256" key="6">
    <source>
        <dbReference type="ARBA" id="ARBA00022794"/>
    </source>
</evidence>
<gene>
    <name evidence="14" type="ORF">A3770_01p09100</name>
</gene>
<comment type="subunit">
    <text evidence="4">Homodimer.</text>
</comment>
<dbReference type="EMBL" id="CP031034">
    <property type="protein sequence ID" value="QDZ18392.1"/>
    <property type="molecule type" value="Genomic_DNA"/>
</dbReference>
<dbReference type="InterPro" id="IPR042422">
    <property type="entry name" value="CC103"/>
</dbReference>
<keyword evidence="8" id="KW-0969">Cilium</keyword>
<evidence type="ECO:0000256" key="10">
    <source>
        <dbReference type="ARBA" id="ARBA00049986"/>
    </source>
</evidence>
<comment type="subcellular location">
    <subcellularLocation>
        <location evidence="2">Cell projection</location>
        <location evidence="2">Cilium</location>
        <location evidence="2">Flagellum</location>
    </subcellularLocation>
    <subcellularLocation>
        <location evidence="3">Cytoplasm</location>
    </subcellularLocation>
</comment>
<accession>A0A5B8MGC9</accession>
<dbReference type="PANTHER" id="PTHR28572:SF1">
    <property type="entry name" value="COILED-COIL DOMAIN-CONTAINING PROTEIN 103"/>
    <property type="match status" value="1"/>
</dbReference>
<dbReference type="PANTHER" id="PTHR28572">
    <property type="entry name" value="COILED-COIL DOMAIN-CONTAINING PROTEIN 103"/>
    <property type="match status" value="1"/>
</dbReference>
<evidence type="ECO:0000256" key="1">
    <source>
        <dbReference type="ARBA" id="ARBA00004048"/>
    </source>
</evidence>
<keyword evidence="15" id="KW-1185">Reference proteome</keyword>
<comment type="function">
    <text evidence="1">Dynein-attachment factor required for cilia motility.</text>
</comment>
<dbReference type="InterPro" id="IPR031733">
    <property type="entry name" value="Dynein_attach_N"/>
</dbReference>
<dbReference type="Pfam" id="PF15867">
    <property type="entry name" value="Dynein_attach_N"/>
    <property type="match status" value="1"/>
</dbReference>
<evidence type="ECO:0000259" key="12">
    <source>
        <dbReference type="Pfam" id="PF13877"/>
    </source>
</evidence>
<keyword evidence="7" id="KW-0282">Flagellum</keyword>
<dbReference type="AlphaFoldDB" id="A0A5B8MGC9"/>
<evidence type="ECO:0000256" key="11">
    <source>
        <dbReference type="SAM" id="MobiDB-lite"/>
    </source>
</evidence>
<dbReference type="OrthoDB" id="447931at2759"/>
<dbReference type="GO" id="GO:0036157">
    <property type="term" value="C:outer dynein arm"/>
    <property type="evidence" value="ECO:0007669"/>
    <property type="project" value="InterPro"/>
</dbReference>
<dbReference type="STRING" id="1764295.A0A5B8MGC9"/>
<dbReference type="GO" id="GO:0031514">
    <property type="term" value="C:motile cilium"/>
    <property type="evidence" value="ECO:0007669"/>
    <property type="project" value="UniProtKB-SubCell"/>
</dbReference>
<keyword evidence="6" id="KW-0970">Cilium biogenesis/degradation</keyword>
<reference evidence="14 15" key="1">
    <citation type="submission" date="2018-07" db="EMBL/GenBank/DDBJ databases">
        <title>The complete nuclear genome of the prasinophyte Chloropicon primus (CCMP1205).</title>
        <authorList>
            <person name="Pombert J.-F."/>
            <person name="Otis C."/>
            <person name="Turmel M."/>
            <person name="Lemieux C."/>
        </authorList>
    </citation>
    <scope>NUCLEOTIDE SEQUENCE [LARGE SCALE GENOMIC DNA]</scope>
    <source>
        <strain evidence="14 15">CCMP1205</strain>
    </source>
</reference>